<dbReference type="InterPro" id="IPR036250">
    <property type="entry name" value="AcylCo_DH-like_C"/>
</dbReference>
<protein>
    <submittedName>
        <fullName evidence="9">Acyl-CoA dehydrogenase family protein</fullName>
    </submittedName>
</protein>
<dbReference type="SUPFAM" id="SSF56645">
    <property type="entry name" value="Acyl-CoA dehydrogenase NM domain-like"/>
    <property type="match status" value="1"/>
</dbReference>
<evidence type="ECO:0000313" key="9">
    <source>
        <dbReference type="EMBL" id="GAA2468455.1"/>
    </source>
</evidence>
<evidence type="ECO:0000256" key="4">
    <source>
        <dbReference type="ARBA" id="ARBA00022827"/>
    </source>
</evidence>
<gene>
    <name evidence="9" type="ORF">GCM10009858_02160</name>
</gene>
<evidence type="ECO:0000256" key="5">
    <source>
        <dbReference type="RuleBase" id="RU362125"/>
    </source>
</evidence>
<evidence type="ECO:0000313" key="10">
    <source>
        <dbReference type="Proteomes" id="UP001500730"/>
    </source>
</evidence>
<evidence type="ECO:0000256" key="2">
    <source>
        <dbReference type="ARBA" id="ARBA00009347"/>
    </source>
</evidence>
<dbReference type="RefSeq" id="WP_344252270.1">
    <property type="nucleotide sequence ID" value="NZ_BAAARE010000001.1"/>
</dbReference>
<accession>A0ABP5XU89</accession>
<dbReference type="InterPro" id="IPR009100">
    <property type="entry name" value="AcylCoA_DH/oxidase_NM_dom_sf"/>
</dbReference>
<feature type="domain" description="Acyl-CoA dehydrogenase/oxidase N-terminal" evidence="8">
    <location>
        <begin position="20"/>
        <end position="131"/>
    </location>
</feature>
<dbReference type="EMBL" id="BAAARE010000001">
    <property type="protein sequence ID" value="GAA2468455.1"/>
    <property type="molecule type" value="Genomic_DNA"/>
</dbReference>
<evidence type="ECO:0000259" key="6">
    <source>
        <dbReference type="Pfam" id="PF00441"/>
    </source>
</evidence>
<dbReference type="Gene3D" id="1.20.140.10">
    <property type="entry name" value="Butyryl-CoA Dehydrogenase, subunit A, domain 3"/>
    <property type="match status" value="1"/>
</dbReference>
<keyword evidence="3 5" id="KW-0285">Flavoprotein</keyword>
<dbReference type="Gene3D" id="2.40.110.10">
    <property type="entry name" value="Butyryl-CoA Dehydrogenase, subunit A, domain 2"/>
    <property type="match status" value="1"/>
</dbReference>
<name>A0ABP5XU89_9MICO</name>
<proteinExistence type="inferred from homology"/>
<dbReference type="InterPro" id="IPR046373">
    <property type="entry name" value="Acyl-CoA_Oxase/DH_mid-dom_sf"/>
</dbReference>
<evidence type="ECO:0000259" key="8">
    <source>
        <dbReference type="Pfam" id="PF02771"/>
    </source>
</evidence>
<dbReference type="InterPro" id="IPR006091">
    <property type="entry name" value="Acyl-CoA_Oxase/DH_mid-dom"/>
</dbReference>
<comment type="cofactor">
    <cofactor evidence="1 5">
        <name>FAD</name>
        <dbReference type="ChEBI" id="CHEBI:57692"/>
    </cofactor>
</comment>
<dbReference type="Pfam" id="PF02770">
    <property type="entry name" value="Acyl-CoA_dh_M"/>
    <property type="match status" value="1"/>
</dbReference>
<evidence type="ECO:0000256" key="3">
    <source>
        <dbReference type="ARBA" id="ARBA00022630"/>
    </source>
</evidence>
<dbReference type="InterPro" id="IPR037069">
    <property type="entry name" value="AcylCoA_DH/ox_N_sf"/>
</dbReference>
<dbReference type="Pfam" id="PF00441">
    <property type="entry name" value="Acyl-CoA_dh_1"/>
    <property type="match status" value="1"/>
</dbReference>
<dbReference type="Proteomes" id="UP001500730">
    <property type="component" value="Unassembled WGS sequence"/>
</dbReference>
<dbReference type="InterPro" id="IPR013786">
    <property type="entry name" value="AcylCoA_DH/ox_N"/>
</dbReference>
<dbReference type="Gene3D" id="1.10.540.10">
    <property type="entry name" value="Acyl-CoA dehydrogenase/oxidase, N-terminal domain"/>
    <property type="match status" value="1"/>
</dbReference>
<keyword evidence="4 5" id="KW-0274">FAD</keyword>
<feature type="domain" description="Acyl-CoA dehydrogenase/oxidase C-terminal" evidence="6">
    <location>
        <begin position="241"/>
        <end position="388"/>
    </location>
</feature>
<dbReference type="InterPro" id="IPR009075">
    <property type="entry name" value="AcylCo_DH/oxidase_C"/>
</dbReference>
<dbReference type="InterPro" id="IPR006089">
    <property type="entry name" value="Acyl-CoA_DH_CS"/>
</dbReference>
<dbReference type="PROSITE" id="PS00072">
    <property type="entry name" value="ACYL_COA_DH_1"/>
    <property type="match status" value="1"/>
</dbReference>
<keyword evidence="5" id="KW-0560">Oxidoreductase</keyword>
<keyword evidence="10" id="KW-1185">Reference proteome</keyword>
<comment type="caution">
    <text evidence="9">The sequence shown here is derived from an EMBL/GenBank/DDBJ whole genome shotgun (WGS) entry which is preliminary data.</text>
</comment>
<sequence>MSATRLPSMDRARFEVAFAPEHDSVRSTVKKLCDKFISPLVEEAERSATFPVELFPALGAAGYLCARIPADRGGPDMDKISECIISEEMMYVNRGIGTSVFAHSHLGTFPISAFGTPEQRDRFLAPAINGDRIAAFALTEPEAGSDVQSIRTSAHKCDGGWRLKGSKMYTTNGTIADFVIVAAYVDREKGYDGIGLFIVEAGSEGLTRVKLDKEGSRSSDTAQLFFEDTFVPDDCVLTTEGGFRLLMKTLDEGRVTVAAGAVGLARRAFEAALDYAATREAFGQPIGRFQVIGHQLATLATEIDAARLMVYRAATLVDRGAPFSAEASMAKVYATEVAVRTAVAARHIYGGAGELPDALVGRFLRDAQNLTVGEGTSEIQRNIIAKGLGL</sequence>
<dbReference type="PANTHER" id="PTHR43884">
    <property type="entry name" value="ACYL-COA DEHYDROGENASE"/>
    <property type="match status" value="1"/>
</dbReference>
<dbReference type="Pfam" id="PF02771">
    <property type="entry name" value="Acyl-CoA_dh_N"/>
    <property type="match status" value="1"/>
</dbReference>
<feature type="domain" description="Acyl-CoA oxidase/dehydrogenase middle" evidence="7">
    <location>
        <begin position="135"/>
        <end position="228"/>
    </location>
</feature>
<evidence type="ECO:0000259" key="7">
    <source>
        <dbReference type="Pfam" id="PF02770"/>
    </source>
</evidence>
<organism evidence="9 10">
    <name type="scientific">Terrabacter carboxydivorans</name>
    <dbReference type="NCBI Taxonomy" id="619730"/>
    <lineage>
        <taxon>Bacteria</taxon>
        <taxon>Bacillati</taxon>
        <taxon>Actinomycetota</taxon>
        <taxon>Actinomycetes</taxon>
        <taxon>Micrococcales</taxon>
        <taxon>Intrasporangiaceae</taxon>
        <taxon>Terrabacter</taxon>
    </lineage>
</organism>
<evidence type="ECO:0000256" key="1">
    <source>
        <dbReference type="ARBA" id="ARBA00001974"/>
    </source>
</evidence>
<comment type="similarity">
    <text evidence="2 5">Belongs to the acyl-CoA dehydrogenase family.</text>
</comment>
<dbReference type="PANTHER" id="PTHR43884:SF12">
    <property type="entry name" value="ISOVALERYL-COA DEHYDROGENASE, MITOCHONDRIAL-RELATED"/>
    <property type="match status" value="1"/>
</dbReference>
<dbReference type="SUPFAM" id="SSF47203">
    <property type="entry name" value="Acyl-CoA dehydrogenase C-terminal domain-like"/>
    <property type="match status" value="1"/>
</dbReference>
<reference evidence="10" key="1">
    <citation type="journal article" date="2019" name="Int. J. Syst. Evol. Microbiol.">
        <title>The Global Catalogue of Microorganisms (GCM) 10K type strain sequencing project: providing services to taxonomists for standard genome sequencing and annotation.</title>
        <authorList>
            <consortium name="The Broad Institute Genomics Platform"/>
            <consortium name="The Broad Institute Genome Sequencing Center for Infectious Disease"/>
            <person name="Wu L."/>
            <person name="Ma J."/>
        </authorList>
    </citation>
    <scope>NUCLEOTIDE SEQUENCE [LARGE SCALE GENOMIC DNA]</scope>
    <source>
        <strain evidence="10">JCM 16259</strain>
    </source>
</reference>